<dbReference type="EMBL" id="PXNQ02000015">
    <property type="protein sequence ID" value="RNF32924.1"/>
    <property type="molecule type" value="Genomic_DNA"/>
</dbReference>
<dbReference type="Proteomes" id="UP000238137">
    <property type="component" value="Unassembled WGS sequence"/>
</dbReference>
<dbReference type="RefSeq" id="WP_148043720.1">
    <property type="nucleotide sequence ID" value="NZ_PXNQ02000015.1"/>
</dbReference>
<protein>
    <submittedName>
        <fullName evidence="1">Uncharacterized protein</fullName>
    </submittedName>
</protein>
<evidence type="ECO:0000313" key="2">
    <source>
        <dbReference type="Proteomes" id="UP000238137"/>
    </source>
</evidence>
<keyword evidence="2" id="KW-1185">Reference proteome</keyword>
<comment type="caution">
    <text evidence="1">The sequence shown here is derived from an EMBL/GenBank/DDBJ whole genome shotgun (WGS) entry which is preliminary data.</text>
</comment>
<gene>
    <name evidence="1" type="ORF">A7A09_019110</name>
</gene>
<dbReference type="OrthoDB" id="9848632at2"/>
<proteinExistence type="predicted"/>
<evidence type="ECO:0000313" key="1">
    <source>
        <dbReference type="EMBL" id="RNF32924.1"/>
    </source>
</evidence>
<sequence>MTNSAFAVKPERIASEQVETRNFTSNEVAGVAIPCGTVIIKYRGLNLDSFPGVPAEMARKMVEEVHDARTFSGSLKISTADRIGVINMAEVESITFRQDQCEAQP</sequence>
<name>A0A422QSF0_9RHOB</name>
<reference evidence="1" key="1">
    <citation type="submission" date="2018-05" db="EMBL/GenBank/DDBJ databases">
        <title>Reclassification of Methylarcula marina and Methylarcula terricola as Paracoccus methylarcula sp.nov., comb.nov. and Paracoccus terricola comb.nov.</title>
        <authorList>
            <person name="Shmareva M.N."/>
            <person name="Doronina N.V."/>
            <person name="Vasilenko O.V."/>
            <person name="Tarlachkov S.V."/>
            <person name="Trotsenko Y.A."/>
        </authorList>
    </citation>
    <scope>NUCLEOTIDE SEQUENCE [LARGE SCALE GENOMIC DNA]</scope>
    <source>
        <strain evidence="1">VKM B-2159</strain>
    </source>
</reference>
<dbReference type="AlphaFoldDB" id="A0A422QSF0"/>
<accession>A0A422QSF0</accession>
<organism evidence="1 2">
    <name type="scientific">Paracoccus methylarcula</name>
    <dbReference type="NCBI Taxonomy" id="72022"/>
    <lineage>
        <taxon>Bacteria</taxon>
        <taxon>Pseudomonadati</taxon>
        <taxon>Pseudomonadota</taxon>
        <taxon>Alphaproteobacteria</taxon>
        <taxon>Rhodobacterales</taxon>
        <taxon>Paracoccaceae</taxon>
        <taxon>Paracoccus</taxon>
    </lineage>
</organism>